<evidence type="ECO:0000313" key="1">
    <source>
        <dbReference type="EMBL" id="AAU25966.1"/>
    </source>
</evidence>
<dbReference type="KEGG" id="vg:5141606"/>
<organism evidence="1 2">
    <name type="scientific">Thermoproteus tenax spherical virus 1</name>
    <dbReference type="NCBI Taxonomy" id="292639"/>
    <lineage>
        <taxon>Viruses</taxon>
        <taxon>Viruses incertae sedis</taxon>
        <taxon>Globuloviridae</taxon>
        <taxon>Alphaglobulovirus</taxon>
        <taxon>Alphaglobulovirus cinderense</taxon>
    </lineage>
</organism>
<sequence length="96" mass="10696">MAEQFRPMYPGVQVGSYPDTVQGSPAAERAEEVYKVKYAVGICQALKEYDPQAFQEYFGGDMQKCVRAAGSFADLNFDTWKIKWGRNLGAQISAFA</sequence>
<proteinExistence type="predicted"/>
<dbReference type="GeneID" id="5141606"/>
<dbReference type="EMBL" id="AY722806">
    <property type="protein sequence ID" value="AAU25966.1"/>
    <property type="molecule type" value="Genomic_DNA"/>
</dbReference>
<dbReference type="OrthoDB" id="38140at10239"/>
<dbReference type="Proteomes" id="UP000006730">
    <property type="component" value="Segment"/>
</dbReference>
<accession>Q647E6</accession>
<evidence type="ECO:0000313" key="2">
    <source>
        <dbReference type="Proteomes" id="UP000006730"/>
    </source>
</evidence>
<dbReference type="RefSeq" id="YP_164357.1">
    <property type="nucleotide sequence ID" value="NC_006556.1"/>
</dbReference>
<keyword evidence="2" id="KW-1185">Reference proteome</keyword>
<reference evidence="1 2" key="1">
    <citation type="journal article" date="2006" name="Virology">
        <title>TTSV1, a new virus-like particle isolated from the hyperthermophilic crenarchaeote Thermoproteus tenax.</title>
        <authorList>
            <person name="Ahn D.G."/>
            <person name="Kim S.I."/>
            <person name="Rhee J.K."/>
            <person name="Kim K.P."/>
            <person name="Pan J.G."/>
            <person name="Oh J.W."/>
        </authorList>
    </citation>
    <scope>NUCLEOTIDE SEQUENCE</scope>
</reference>
<name>Q647E6_9VIRU</name>
<protein>
    <submittedName>
        <fullName evidence="1">Uncharacterized protein</fullName>
    </submittedName>
</protein>